<dbReference type="RefSeq" id="WP_147305549.1">
    <property type="nucleotide sequence ID" value="NZ_NFZW01000021.1"/>
</dbReference>
<dbReference type="Gene3D" id="2.40.160.130">
    <property type="entry name" value="Capsule assembly protein Wzi"/>
    <property type="match status" value="1"/>
</dbReference>
<evidence type="ECO:0000313" key="3">
    <source>
        <dbReference type="Proteomes" id="UP000256763"/>
    </source>
</evidence>
<proteinExistence type="predicted"/>
<feature type="region of interest" description="Disordered" evidence="1">
    <location>
        <begin position="398"/>
        <end position="417"/>
    </location>
</feature>
<evidence type="ECO:0008006" key="4">
    <source>
        <dbReference type="Google" id="ProtNLM"/>
    </source>
</evidence>
<dbReference type="InterPro" id="IPR038636">
    <property type="entry name" value="Wzi_sf"/>
</dbReference>
<sequence>MRHDLLLLRDSGRLNMPVSSWPIPYSAIGEGYTPSKSSAQEPWLSAQARMLARVQQAQAPGFSASLGMTLAAEPQTFRGFQDTPREHGGVTAEAGWTSPRYAVRAQAQGVRQADGDNWDARFDNSYGALSAGNWLIAAGTVPQWWGPGWDGSLILSNNARPVPAVILQRQTAQAFEWPILEWLGPWSFVAFAGQLENDRYVPEAKLLGARLTLVPTERLEIGLSRTAQWGGEGRPESLRSLIDLAIGRSNAGDSDYSRDDQPGNQLAGYDIRWRSPLVGDFPYAIYAQAIGEDEAGGWPYQFVWLGGIETWGFAHNGSYRVYFEAADTAIDLFVRSEQRFNTAYEHSAYRSGYRYRGQSLGHGIDNDSRLFTLGTFWAPTRAILAFPCPICRAQSRRAGSAGSRGASPLARSANRCD</sequence>
<evidence type="ECO:0000256" key="1">
    <source>
        <dbReference type="SAM" id="MobiDB-lite"/>
    </source>
</evidence>
<protein>
    <recommendedName>
        <fullName evidence="4">Capsule assembly Wzi family protein</fullName>
    </recommendedName>
</protein>
<gene>
    <name evidence="2" type="ORF">CAL65_17590</name>
</gene>
<evidence type="ECO:0000313" key="2">
    <source>
        <dbReference type="EMBL" id="RFA33466.1"/>
    </source>
</evidence>
<organism evidence="2 3">
    <name type="scientific">Alkalilimnicola ehrlichii</name>
    <dbReference type="NCBI Taxonomy" id="351052"/>
    <lineage>
        <taxon>Bacteria</taxon>
        <taxon>Pseudomonadati</taxon>
        <taxon>Pseudomonadota</taxon>
        <taxon>Gammaproteobacteria</taxon>
        <taxon>Chromatiales</taxon>
        <taxon>Ectothiorhodospiraceae</taxon>
        <taxon>Alkalilimnicola</taxon>
    </lineage>
</organism>
<keyword evidence="3" id="KW-1185">Reference proteome</keyword>
<dbReference type="EMBL" id="NFZW01000021">
    <property type="protein sequence ID" value="RFA33466.1"/>
    <property type="molecule type" value="Genomic_DNA"/>
</dbReference>
<dbReference type="Pfam" id="PF14052">
    <property type="entry name" value="Caps_assemb_Wzi"/>
    <property type="match status" value="1"/>
</dbReference>
<comment type="caution">
    <text evidence="2">The sequence shown here is derived from an EMBL/GenBank/DDBJ whole genome shotgun (WGS) entry which is preliminary data.</text>
</comment>
<dbReference type="InterPro" id="IPR026950">
    <property type="entry name" value="Caps_assemb_Wzi"/>
</dbReference>
<name>A0A3E0WNB5_9GAMM</name>
<dbReference type="AlphaFoldDB" id="A0A3E0WNB5"/>
<accession>A0A3E0WNB5</accession>
<reference evidence="3" key="1">
    <citation type="submission" date="2017-05" db="EMBL/GenBank/DDBJ databases">
        <authorList>
            <person name="Sharma S."/>
            <person name="Sidhu C."/>
            <person name="Pinnaka A.K."/>
        </authorList>
    </citation>
    <scope>NUCLEOTIDE SEQUENCE [LARGE SCALE GENOMIC DNA]</scope>
    <source>
        <strain evidence="3">AK93</strain>
    </source>
</reference>
<dbReference type="Proteomes" id="UP000256763">
    <property type="component" value="Unassembled WGS sequence"/>
</dbReference>